<proteinExistence type="predicted"/>
<dbReference type="InterPro" id="IPR002734">
    <property type="entry name" value="RibDG_C"/>
</dbReference>
<comment type="caution">
    <text evidence="2">The sequence shown here is derived from an EMBL/GenBank/DDBJ whole genome shotgun (WGS) entry which is preliminary data.</text>
</comment>
<dbReference type="GO" id="GO:0008703">
    <property type="term" value="F:5-amino-6-(5-phosphoribosylamino)uracil reductase activity"/>
    <property type="evidence" value="ECO:0007669"/>
    <property type="project" value="InterPro"/>
</dbReference>
<dbReference type="AlphaFoldDB" id="A0A4Q7Y5I0"/>
<dbReference type="InterPro" id="IPR050765">
    <property type="entry name" value="Riboflavin_Biosynth_HTPR"/>
</dbReference>
<dbReference type="Proteomes" id="UP000292507">
    <property type="component" value="Unassembled WGS sequence"/>
</dbReference>
<protein>
    <submittedName>
        <fullName evidence="2">Dihydrofolate reductase</fullName>
    </submittedName>
</protein>
<dbReference type="PANTHER" id="PTHR38011">
    <property type="entry name" value="DIHYDROFOLATE REDUCTASE FAMILY PROTEIN (AFU_ORTHOLOGUE AFUA_8G06820)"/>
    <property type="match status" value="1"/>
</dbReference>
<dbReference type="SUPFAM" id="SSF53597">
    <property type="entry name" value="Dihydrofolate reductase-like"/>
    <property type="match status" value="1"/>
</dbReference>
<dbReference type="Gene3D" id="3.40.430.10">
    <property type="entry name" value="Dihydrofolate Reductase, subunit A"/>
    <property type="match status" value="1"/>
</dbReference>
<dbReference type="EMBL" id="SHKV01000001">
    <property type="protein sequence ID" value="RZU31684.1"/>
    <property type="molecule type" value="Genomic_DNA"/>
</dbReference>
<feature type="domain" description="Bacterial bifunctional deaminase-reductase C-terminal" evidence="1">
    <location>
        <begin position="4"/>
        <end position="180"/>
    </location>
</feature>
<dbReference type="InterPro" id="IPR024072">
    <property type="entry name" value="DHFR-like_dom_sf"/>
</dbReference>
<reference evidence="2 3" key="1">
    <citation type="submission" date="2019-02" db="EMBL/GenBank/DDBJ databases">
        <title>Sequencing the genomes of 1000 actinobacteria strains.</title>
        <authorList>
            <person name="Klenk H.-P."/>
        </authorList>
    </citation>
    <scope>NUCLEOTIDE SEQUENCE [LARGE SCALE GENOMIC DNA]</scope>
    <source>
        <strain evidence="2 3">DSM 44509</strain>
    </source>
</reference>
<dbReference type="Pfam" id="PF01872">
    <property type="entry name" value="RibD_C"/>
    <property type="match status" value="1"/>
</dbReference>
<dbReference type="GO" id="GO:0009231">
    <property type="term" value="P:riboflavin biosynthetic process"/>
    <property type="evidence" value="ECO:0007669"/>
    <property type="project" value="InterPro"/>
</dbReference>
<gene>
    <name evidence="2" type="ORF">BKA19_1361</name>
</gene>
<sequence length="186" mass="20475">MGLVVVHMGISMDGFIAGPDGEIDWHVVDGELHQHMNDELRGAAAFFEGRVVYELMEGYWPTADDDPGATAVERDFAAVWRATPKVVFSRTLQRVGPNAELVRDVVPEEVRARVARLDGPVVVGGAVLAAAFAEHDLVDEYRLYVHPVLIGRGRPMFPPTDRRTSLRLLGTRAFGNGVVLLRYGRA</sequence>
<dbReference type="RefSeq" id="WP_104527480.1">
    <property type="nucleotide sequence ID" value="NZ_POQT01000006.1"/>
</dbReference>
<accession>A0A4Q7Y5I0</accession>
<evidence type="ECO:0000313" key="3">
    <source>
        <dbReference type="Proteomes" id="UP000292507"/>
    </source>
</evidence>
<keyword evidence="3" id="KW-1185">Reference proteome</keyword>
<organism evidence="2 3">
    <name type="scientific">Blastococcus saxobsidens</name>
    <dbReference type="NCBI Taxonomy" id="138336"/>
    <lineage>
        <taxon>Bacteria</taxon>
        <taxon>Bacillati</taxon>
        <taxon>Actinomycetota</taxon>
        <taxon>Actinomycetes</taxon>
        <taxon>Geodermatophilales</taxon>
        <taxon>Geodermatophilaceae</taxon>
        <taxon>Blastococcus</taxon>
    </lineage>
</organism>
<dbReference type="OrthoDB" id="2313602at2"/>
<evidence type="ECO:0000259" key="1">
    <source>
        <dbReference type="Pfam" id="PF01872"/>
    </source>
</evidence>
<name>A0A4Q7Y5I0_9ACTN</name>
<evidence type="ECO:0000313" key="2">
    <source>
        <dbReference type="EMBL" id="RZU31684.1"/>
    </source>
</evidence>
<dbReference type="PANTHER" id="PTHR38011:SF11">
    <property type="entry name" value="2,5-DIAMINO-6-RIBOSYLAMINO-4(3H)-PYRIMIDINONE 5'-PHOSPHATE REDUCTASE"/>
    <property type="match status" value="1"/>
</dbReference>